<gene>
    <name evidence="2" type="ORF">SAMN02745116_00986</name>
</gene>
<keyword evidence="1" id="KW-0812">Transmembrane</keyword>
<sequence length="198" mass="23129">MNKKEYLLTFEEDLLANQEQITNEVISFLKKRVRLNFIVGIIVFILSVVAEILFYLEGNDFLLGLYVVCDVILFFGVLLVVQQLNKQKKKLKTNYSEYVKENVETLSFTSSQTKLLKEDAEAYVLEIFVRANKNTITKKIFTLPKEAYLIKGNSVNEKFIFYLSLASYKRLWSNVPAILFTYRYKENGELFILKKEGE</sequence>
<protein>
    <submittedName>
        <fullName evidence="2">Uncharacterized protein</fullName>
    </submittedName>
</protein>
<evidence type="ECO:0000256" key="1">
    <source>
        <dbReference type="SAM" id="Phobius"/>
    </source>
</evidence>
<evidence type="ECO:0000313" key="2">
    <source>
        <dbReference type="EMBL" id="SJZ62902.1"/>
    </source>
</evidence>
<proteinExistence type="predicted"/>
<name>A0A1T4M7K0_9ENTE</name>
<keyword evidence="1" id="KW-0472">Membrane</keyword>
<evidence type="ECO:0000313" key="3">
    <source>
        <dbReference type="Proteomes" id="UP000190328"/>
    </source>
</evidence>
<dbReference type="STRING" id="263852.SAMN02745116_00986"/>
<dbReference type="AlphaFoldDB" id="A0A1T4M7K0"/>
<keyword evidence="3" id="KW-1185">Reference proteome</keyword>
<accession>A0A1T4M7K0</accession>
<reference evidence="3" key="1">
    <citation type="submission" date="2017-02" db="EMBL/GenBank/DDBJ databases">
        <authorList>
            <person name="Varghese N."/>
            <person name="Submissions S."/>
        </authorList>
    </citation>
    <scope>NUCLEOTIDE SEQUENCE [LARGE SCALE GENOMIC DNA]</scope>
    <source>
        <strain evidence="3">ATCC BAA-1030</strain>
    </source>
</reference>
<organism evidence="2 3">
    <name type="scientific">Pilibacter termitis</name>
    <dbReference type="NCBI Taxonomy" id="263852"/>
    <lineage>
        <taxon>Bacteria</taxon>
        <taxon>Bacillati</taxon>
        <taxon>Bacillota</taxon>
        <taxon>Bacilli</taxon>
        <taxon>Lactobacillales</taxon>
        <taxon>Enterococcaceae</taxon>
        <taxon>Pilibacter</taxon>
    </lineage>
</organism>
<dbReference type="RefSeq" id="WP_078806911.1">
    <property type="nucleotide sequence ID" value="NZ_FUXI01000008.1"/>
</dbReference>
<dbReference type="EMBL" id="FUXI01000008">
    <property type="protein sequence ID" value="SJZ62902.1"/>
    <property type="molecule type" value="Genomic_DNA"/>
</dbReference>
<feature type="transmembrane region" description="Helical" evidence="1">
    <location>
        <begin position="35"/>
        <end position="55"/>
    </location>
</feature>
<feature type="transmembrane region" description="Helical" evidence="1">
    <location>
        <begin position="61"/>
        <end position="81"/>
    </location>
</feature>
<dbReference type="Proteomes" id="UP000190328">
    <property type="component" value="Unassembled WGS sequence"/>
</dbReference>
<keyword evidence="1" id="KW-1133">Transmembrane helix</keyword>